<feature type="transmembrane region" description="Helical" evidence="5">
    <location>
        <begin position="36"/>
        <end position="55"/>
    </location>
</feature>
<name>A0AAF5DNH1_STRER</name>
<dbReference type="Gene3D" id="1.20.1070.10">
    <property type="entry name" value="Rhodopsin 7-helix transmembrane proteins"/>
    <property type="match status" value="1"/>
</dbReference>
<dbReference type="Proteomes" id="UP000035681">
    <property type="component" value="Unplaced"/>
</dbReference>
<evidence type="ECO:0000256" key="3">
    <source>
        <dbReference type="ARBA" id="ARBA00022989"/>
    </source>
</evidence>
<dbReference type="PROSITE" id="PS50262">
    <property type="entry name" value="G_PROTEIN_RECEP_F1_2"/>
    <property type="match status" value="1"/>
</dbReference>
<feature type="transmembrane region" description="Helical" evidence="5">
    <location>
        <begin position="106"/>
        <end position="125"/>
    </location>
</feature>
<evidence type="ECO:0000256" key="1">
    <source>
        <dbReference type="ARBA" id="ARBA00004370"/>
    </source>
</evidence>
<evidence type="ECO:0000259" key="6">
    <source>
        <dbReference type="PROSITE" id="PS50262"/>
    </source>
</evidence>
<dbReference type="PANTHER" id="PTHR37973">
    <property type="entry name" value="CHONDROITIN PROTEOGLYCAN 3"/>
    <property type="match status" value="1"/>
</dbReference>
<keyword evidence="3 5" id="KW-1133">Transmembrane helix</keyword>
<feature type="transmembrane region" description="Helical" evidence="5">
    <location>
        <begin position="7"/>
        <end position="30"/>
    </location>
</feature>
<evidence type="ECO:0000256" key="4">
    <source>
        <dbReference type="ARBA" id="ARBA00023136"/>
    </source>
</evidence>
<feature type="transmembrane region" description="Helical" evidence="5">
    <location>
        <begin position="76"/>
        <end position="100"/>
    </location>
</feature>
<sequence>NVVFNNLIDIMVVIFLSLLHIANSGQWIFGELMCKINVFFQQLVLLVSILSLLLMCAERAIGKNSLLRNIINKNNIFFSIFGIYIVSIIFCLPLFFKDFITLPDRYHFQCLLNGQAPIGIGLILIRIQKHAHRSLPNSQEEYGRFINETREINEHTNLTKLTVYLLITYALLQLPYIVLIFYNRFQESFLYQQSTQFISTYSEFETLITFLRFMFPFVTALIISFRCFDIWVKIVNLVCCRRTGPITINQWNNNMNATNNMNQPIFSAGNYDNNVITIVATGNGMELRIPKEVVQEPPKYDKPPPSYVEMRNDDNNKKINQSNLTNQIIDVTQENPDIPSQSTKSINEVTKNKNSQKNCLIINIVLICSFTIFLNAGIFKRETTSDFAEELTTVTAIFDNNINDSIINSVEEEKEIFKNETQTISTNTDINNESSGDIGDILNDNVTKAVDILNESDQKVLEEGFISFSSPIKNYSDEIITSEEPIIDDTTVEPTIETPLNEIVTVEPTIEIPLNEIVTMEPKIIDSIKNNQTCSCSTFNHSLSLNNVSISFNLTNFINTTFSPTIILSPTIMDENKNKELPCNCECMCKLEQLLNQTKTTDSITTTEITTISPETITEITTISPEIITEITTISPEIITEITTISPEIITEITTISPETTTFPVESKKQRQCKCFCDKNKLIYPLHTTTPTLPSTTAYRSLPGKFCKCICDKDILSFDEPLMTTTTTMNPPTVNTNQPIKRKLCRCECKKETFLDKPLTTTVKSAKRKLCKCKYDNEEFFDQPATTTSTTTTKVVTDKLEEKKCIKHKKCYSNEDCNKGSCIGAFVGTCNCNACFSGLYCKNDSQCGGLIGSCDVTKKRCDCQKAHSMYGFPKYIDVLNNFCHKRKCDGKIDTCNGLPCYSGICIC</sequence>
<reference evidence="8" key="1">
    <citation type="submission" date="2024-02" db="UniProtKB">
        <authorList>
            <consortium name="WormBaseParasite"/>
        </authorList>
    </citation>
    <scope>IDENTIFICATION</scope>
</reference>
<accession>A0AAF5DNH1</accession>
<evidence type="ECO:0000313" key="8">
    <source>
        <dbReference type="WBParaSite" id="TCONS_00015602.p1"/>
    </source>
</evidence>
<comment type="subcellular location">
    <subcellularLocation>
        <location evidence="1">Membrane</location>
    </subcellularLocation>
</comment>
<dbReference type="WBParaSite" id="TCONS_00015602.p1">
    <property type="protein sequence ID" value="TCONS_00015602.p1"/>
    <property type="gene ID" value="XLOC_010162"/>
</dbReference>
<feature type="domain" description="G-protein coupled receptors family 1 profile" evidence="6">
    <location>
        <begin position="1"/>
        <end position="181"/>
    </location>
</feature>
<dbReference type="AlphaFoldDB" id="A0AAF5DNH1"/>
<dbReference type="InterPro" id="IPR039260">
    <property type="entry name" value="Cpg-3"/>
</dbReference>
<dbReference type="SUPFAM" id="SSF81321">
    <property type="entry name" value="Family A G protein-coupled receptor-like"/>
    <property type="match status" value="1"/>
</dbReference>
<protein>
    <submittedName>
        <fullName evidence="8">EGF-like domain-containing protein</fullName>
    </submittedName>
</protein>
<evidence type="ECO:0000313" key="7">
    <source>
        <dbReference type="Proteomes" id="UP000035681"/>
    </source>
</evidence>
<evidence type="ECO:0000256" key="5">
    <source>
        <dbReference type="SAM" id="Phobius"/>
    </source>
</evidence>
<feature type="transmembrane region" description="Helical" evidence="5">
    <location>
        <begin position="213"/>
        <end position="232"/>
    </location>
</feature>
<dbReference type="GO" id="GO:0016020">
    <property type="term" value="C:membrane"/>
    <property type="evidence" value="ECO:0007669"/>
    <property type="project" value="UniProtKB-SubCell"/>
</dbReference>
<dbReference type="GO" id="GO:0004930">
    <property type="term" value="F:G protein-coupled receptor activity"/>
    <property type="evidence" value="ECO:0007669"/>
    <property type="project" value="InterPro"/>
</dbReference>
<keyword evidence="7" id="KW-1185">Reference proteome</keyword>
<evidence type="ECO:0000256" key="2">
    <source>
        <dbReference type="ARBA" id="ARBA00022692"/>
    </source>
</evidence>
<proteinExistence type="predicted"/>
<keyword evidence="4 5" id="KW-0472">Membrane</keyword>
<keyword evidence="2 5" id="KW-0812">Transmembrane</keyword>
<dbReference type="InterPro" id="IPR017452">
    <property type="entry name" value="GPCR_Rhodpsn_7TM"/>
</dbReference>
<feature type="transmembrane region" description="Helical" evidence="5">
    <location>
        <begin position="360"/>
        <end position="379"/>
    </location>
</feature>
<feature type="transmembrane region" description="Helical" evidence="5">
    <location>
        <begin position="161"/>
        <end position="182"/>
    </location>
</feature>
<dbReference type="InterPro" id="IPR000276">
    <property type="entry name" value="GPCR_Rhodpsn"/>
</dbReference>
<dbReference type="CDD" id="cd00637">
    <property type="entry name" value="7tm_classA_rhodopsin-like"/>
    <property type="match status" value="1"/>
</dbReference>
<organism evidence="7 8">
    <name type="scientific">Strongyloides stercoralis</name>
    <name type="common">Threadworm</name>
    <dbReference type="NCBI Taxonomy" id="6248"/>
    <lineage>
        <taxon>Eukaryota</taxon>
        <taxon>Metazoa</taxon>
        <taxon>Ecdysozoa</taxon>
        <taxon>Nematoda</taxon>
        <taxon>Chromadorea</taxon>
        <taxon>Rhabditida</taxon>
        <taxon>Tylenchina</taxon>
        <taxon>Panagrolaimomorpha</taxon>
        <taxon>Strongyloidoidea</taxon>
        <taxon>Strongyloididae</taxon>
        <taxon>Strongyloides</taxon>
    </lineage>
</organism>
<dbReference type="PANTHER" id="PTHR37973:SF3">
    <property type="entry name" value="CHONDROITIN PROTEOGLYCAN 3-RELATED"/>
    <property type="match status" value="1"/>
</dbReference>
<dbReference type="Pfam" id="PF00001">
    <property type="entry name" value="7tm_1"/>
    <property type="match status" value="1"/>
</dbReference>